<gene>
    <name evidence="2" type="ORF">F511_12717</name>
</gene>
<dbReference type="PANTHER" id="PTHR11439:SF491">
    <property type="entry name" value="INTEGRASE CATALYTIC DOMAIN-CONTAINING PROTEIN"/>
    <property type="match status" value="1"/>
</dbReference>
<dbReference type="Pfam" id="PF07727">
    <property type="entry name" value="RVT_2"/>
    <property type="match status" value="1"/>
</dbReference>
<keyword evidence="3" id="KW-1185">Reference proteome</keyword>
<name>A0A2Z7D8K7_9LAMI</name>
<dbReference type="PANTHER" id="PTHR11439">
    <property type="entry name" value="GAG-POL-RELATED RETROTRANSPOSON"/>
    <property type="match status" value="1"/>
</dbReference>
<dbReference type="SUPFAM" id="SSF56672">
    <property type="entry name" value="DNA/RNA polymerases"/>
    <property type="match status" value="1"/>
</dbReference>
<dbReference type="AlphaFoldDB" id="A0A2Z7D8K7"/>
<dbReference type="OrthoDB" id="1915846at2759"/>
<evidence type="ECO:0000313" key="3">
    <source>
        <dbReference type="Proteomes" id="UP000250235"/>
    </source>
</evidence>
<sequence>MSTINHVRSFLSSKFDMKFLGDAKKILGMNIIRNRGNSTICLNQISYIEKVLNKFGMASATAVNVPLAAHFMLNKEQCPKSETDINSMRNVPYSNAIGSVMYMMVSTRPDIAYSVSCLSRYMANPGVVHWNAVKWLLRYLKHSLNYGLMFSKCDKGVELTGYVDSNYANDKDNRKSTTSYVFTLCGACVSWKSQLQHIVALSTTESEYIAITEAFKEALWLKGLLNEISMLTGKVTVFSDSQSGIQLCKNPVFHDRTKHIDVRFHFIRDIVSKGLIFLEKIPSEYNPADMGTKCLPVSKFMSCLKILKFDTCD</sequence>
<evidence type="ECO:0000259" key="1">
    <source>
        <dbReference type="Pfam" id="PF07727"/>
    </source>
</evidence>
<proteinExistence type="predicted"/>
<dbReference type="Proteomes" id="UP000250235">
    <property type="component" value="Unassembled WGS sequence"/>
</dbReference>
<reference evidence="2 3" key="1">
    <citation type="journal article" date="2015" name="Proc. Natl. Acad. Sci. U.S.A.">
        <title>The resurrection genome of Boea hygrometrica: A blueprint for survival of dehydration.</title>
        <authorList>
            <person name="Xiao L."/>
            <person name="Yang G."/>
            <person name="Zhang L."/>
            <person name="Yang X."/>
            <person name="Zhao S."/>
            <person name="Ji Z."/>
            <person name="Zhou Q."/>
            <person name="Hu M."/>
            <person name="Wang Y."/>
            <person name="Chen M."/>
            <person name="Xu Y."/>
            <person name="Jin H."/>
            <person name="Xiao X."/>
            <person name="Hu G."/>
            <person name="Bao F."/>
            <person name="Hu Y."/>
            <person name="Wan P."/>
            <person name="Li L."/>
            <person name="Deng X."/>
            <person name="Kuang T."/>
            <person name="Xiang C."/>
            <person name="Zhu J.K."/>
            <person name="Oliver M.J."/>
            <person name="He Y."/>
        </authorList>
    </citation>
    <scope>NUCLEOTIDE SEQUENCE [LARGE SCALE GENOMIC DNA]</scope>
    <source>
        <strain evidence="3">cv. XS01</strain>
    </source>
</reference>
<dbReference type="InterPro" id="IPR013103">
    <property type="entry name" value="RVT_2"/>
</dbReference>
<protein>
    <recommendedName>
        <fullName evidence="1">Reverse transcriptase Ty1/copia-type domain-containing protein</fullName>
    </recommendedName>
</protein>
<dbReference type="InterPro" id="IPR043502">
    <property type="entry name" value="DNA/RNA_pol_sf"/>
</dbReference>
<dbReference type="CDD" id="cd09272">
    <property type="entry name" value="RNase_HI_RT_Ty1"/>
    <property type="match status" value="1"/>
</dbReference>
<organism evidence="2 3">
    <name type="scientific">Dorcoceras hygrometricum</name>
    <dbReference type="NCBI Taxonomy" id="472368"/>
    <lineage>
        <taxon>Eukaryota</taxon>
        <taxon>Viridiplantae</taxon>
        <taxon>Streptophyta</taxon>
        <taxon>Embryophyta</taxon>
        <taxon>Tracheophyta</taxon>
        <taxon>Spermatophyta</taxon>
        <taxon>Magnoliopsida</taxon>
        <taxon>eudicotyledons</taxon>
        <taxon>Gunneridae</taxon>
        <taxon>Pentapetalae</taxon>
        <taxon>asterids</taxon>
        <taxon>lamiids</taxon>
        <taxon>Lamiales</taxon>
        <taxon>Gesneriaceae</taxon>
        <taxon>Didymocarpoideae</taxon>
        <taxon>Trichosporeae</taxon>
        <taxon>Loxocarpinae</taxon>
        <taxon>Dorcoceras</taxon>
    </lineage>
</organism>
<dbReference type="EMBL" id="KQ988422">
    <property type="protein sequence ID" value="KZV56018.1"/>
    <property type="molecule type" value="Genomic_DNA"/>
</dbReference>
<feature type="domain" description="Reverse transcriptase Ty1/copia-type" evidence="1">
    <location>
        <begin position="2"/>
        <end position="67"/>
    </location>
</feature>
<evidence type="ECO:0000313" key="2">
    <source>
        <dbReference type="EMBL" id="KZV56018.1"/>
    </source>
</evidence>
<accession>A0A2Z7D8K7</accession>